<reference evidence="3" key="1">
    <citation type="journal article" date="2022" name="Plant J.">
        <title>Strategies of tolerance reflected in two North American maple genomes.</title>
        <authorList>
            <person name="McEvoy S.L."/>
            <person name="Sezen U.U."/>
            <person name="Trouern-Trend A."/>
            <person name="McMahon S.M."/>
            <person name="Schaberg P.G."/>
            <person name="Yang J."/>
            <person name="Wegrzyn J.L."/>
            <person name="Swenson N.G."/>
        </authorList>
    </citation>
    <scope>NUCLEOTIDE SEQUENCE</scope>
    <source>
        <strain evidence="3">91603</strain>
    </source>
</reference>
<proteinExistence type="predicted"/>
<comment type="caution">
    <text evidence="3">The sequence shown here is derived from an EMBL/GenBank/DDBJ whole genome shotgun (WGS) entry which is preliminary data.</text>
</comment>
<dbReference type="AlphaFoldDB" id="A0AAD5NWE4"/>
<sequence length="312" mass="34873">MAIAYLLKANPLLLSKPRVGNFHGNLRSIESIKFTRSSRFSSVKVESSVNSTSVSTSKNTTDFDEHFKAIPSSKGCGWGHETSRPYSPPPPQGDFFSSSSSNDDHSYSSSSWSGWGHETSMLYSSPPPYHYTSNVVMPYSPPPPPSSYHYESNAVMPNNEPPGQYMSHKSSANLGEEDSVEFYGSIITVLILVIFILCIYLVFPMLIAPPNAVNRSVKAPVPRRDAITRLVRVHVPRCDAITRRVKVPVPQRDAITRSGEAHTRIIKIQEIRINEDKAVEKKKKKKKKRKREEDGDSVDVLLVSALMFSYLL</sequence>
<evidence type="ECO:0008006" key="5">
    <source>
        <dbReference type="Google" id="ProtNLM"/>
    </source>
</evidence>
<dbReference type="EMBL" id="JAJSOW010000101">
    <property type="protein sequence ID" value="KAI9182647.1"/>
    <property type="molecule type" value="Genomic_DNA"/>
</dbReference>
<feature type="region of interest" description="Disordered" evidence="1">
    <location>
        <begin position="74"/>
        <end position="102"/>
    </location>
</feature>
<gene>
    <name evidence="3" type="ORF">LWI28_027499</name>
</gene>
<reference evidence="3" key="2">
    <citation type="submission" date="2023-02" db="EMBL/GenBank/DDBJ databases">
        <authorList>
            <person name="Swenson N.G."/>
            <person name="Wegrzyn J.L."/>
            <person name="Mcevoy S.L."/>
        </authorList>
    </citation>
    <scope>NUCLEOTIDE SEQUENCE</scope>
    <source>
        <strain evidence="3">91603</strain>
        <tissue evidence="3">Leaf</tissue>
    </source>
</reference>
<keyword evidence="2" id="KW-1133">Transmembrane helix</keyword>
<dbReference type="Proteomes" id="UP001064489">
    <property type="component" value="Chromosome 4"/>
</dbReference>
<name>A0AAD5NWE4_ACENE</name>
<protein>
    <recommendedName>
        <fullName evidence="5">Transmembrane protein</fullName>
    </recommendedName>
</protein>
<keyword evidence="2" id="KW-0472">Membrane</keyword>
<evidence type="ECO:0000313" key="3">
    <source>
        <dbReference type="EMBL" id="KAI9182647.1"/>
    </source>
</evidence>
<feature type="transmembrane region" description="Helical" evidence="2">
    <location>
        <begin position="182"/>
        <end position="208"/>
    </location>
</feature>
<evidence type="ECO:0000256" key="2">
    <source>
        <dbReference type="SAM" id="Phobius"/>
    </source>
</evidence>
<evidence type="ECO:0000256" key="1">
    <source>
        <dbReference type="SAM" id="MobiDB-lite"/>
    </source>
</evidence>
<evidence type="ECO:0000313" key="4">
    <source>
        <dbReference type="Proteomes" id="UP001064489"/>
    </source>
</evidence>
<accession>A0AAD5NWE4</accession>
<organism evidence="3 4">
    <name type="scientific">Acer negundo</name>
    <name type="common">Box elder</name>
    <dbReference type="NCBI Taxonomy" id="4023"/>
    <lineage>
        <taxon>Eukaryota</taxon>
        <taxon>Viridiplantae</taxon>
        <taxon>Streptophyta</taxon>
        <taxon>Embryophyta</taxon>
        <taxon>Tracheophyta</taxon>
        <taxon>Spermatophyta</taxon>
        <taxon>Magnoliopsida</taxon>
        <taxon>eudicotyledons</taxon>
        <taxon>Gunneridae</taxon>
        <taxon>Pentapetalae</taxon>
        <taxon>rosids</taxon>
        <taxon>malvids</taxon>
        <taxon>Sapindales</taxon>
        <taxon>Sapindaceae</taxon>
        <taxon>Hippocastanoideae</taxon>
        <taxon>Acereae</taxon>
        <taxon>Acer</taxon>
    </lineage>
</organism>
<keyword evidence="4" id="KW-1185">Reference proteome</keyword>
<keyword evidence="2" id="KW-0812">Transmembrane</keyword>